<evidence type="ECO:0000313" key="1">
    <source>
        <dbReference type="EMBL" id="RDX00874.1"/>
    </source>
</evidence>
<keyword evidence="2" id="KW-1185">Reference proteome</keyword>
<evidence type="ECO:0000313" key="2">
    <source>
        <dbReference type="Proteomes" id="UP000257055"/>
    </source>
</evidence>
<dbReference type="Pfam" id="PF21983">
    <property type="entry name" value="NikA-like"/>
    <property type="match status" value="1"/>
</dbReference>
<protein>
    <submittedName>
        <fullName evidence="1">Uncharacterized protein</fullName>
    </submittedName>
</protein>
<organism evidence="1 2">
    <name type="scientific">Listeria kieliensis</name>
    <dbReference type="NCBI Taxonomy" id="1621700"/>
    <lineage>
        <taxon>Bacteria</taxon>
        <taxon>Bacillati</taxon>
        <taxon>Bacillota</taxon>
        <taxon>Bacilli</taxon>
        <taxon>Bacillales</taxon>
        <taxon>Listeriaceae</taxon>
        <taxon>Listeria</taxon>
    </lineage>
</organism>
<comment type="caution">
    <text evidence="1">The sequence shown here is derived from an EMBL/GenBank/DDBJ whole genome shotgun (WGS) entry which is preliminary data.</text>
</comment>
<dbReference type="RefSeq" id="WP_115753122.1">
    <property type="nucleotide sequence ID" value="NZ_LARY01000002.1"/>
</dbReference>
<reference evidence="2" key="1">
    <citation type="submission" date="2015-04" db="EMBL/GenBank/DDBJ databases">
        <authorList>
            <person name="Schardt J."/>
            <person name="Mueller-Herbst S."/>
            <person name="Scherer S."/>
            <person name="Huptas C."/>
        </authorList>
    </citation>
    <scope>NUCLEOTIDE SEQUENCE [LARGE SCALE GENOMIC DNA]</scope>
    <source>
        <strain evidence="2">Kiel-L1</strain>
    </source>
</reference>
<dbReference type="Proteomes" id="UP000257055">
    <property type="component" value="Unassembled WGS sequence"/>
</dbReference>
<gene>
    <name evidence="1" type="ORF">UR08_07860</name>
</gene>
<proteinExistence type="predicted"/>
<dbReference type="AlphaFoldDB" id="A0A3D8TQK6"/>
<accession>A0A3D8TQK6</accession>
<dbReference type="InterPro" id="IPR053842">
    <property type="entry name" value="NikA-like"/>
</dbReference>
<dbReference type="EMBL" id="LARY01000002">
    <property type="protein sequence ID" value="RDX00874.1"/>
    <property type="molecule type" value="Genomic_DNA"/>
</dbReference>
<sequence>MQSNTPPKKPPNRKRPIQKIVRFSPDEWNFIQEKVELAGMDNYSEYIREMAIKGYVIEIDHTAVKELTREVGYISRSINQIAKRINTTHTVYKEDLDEIKELMEKVWRGQRSILLSQL</sequence>
<name>A0A3D8TQK6_9LIST</name>